<dbReference type="InterPro" id="IPR052159">
    <property type="entry name" value="Competence_DNA_uptake"/>
</dbReference>
<evidence type="ECO:0000256" key="2">
    <source>
        <dbReference type="ARBA" id="ARBA00022475"/>
    </source>
</evidence>
<evidence type="ECO:0000256" key="6">
    <source>
        <dbReference type="SAM" id="Phobius"/>
    </source>
</evidence>
<evidence type="ECO:0000256" key="5">
    <source>
        <dbReference type="ARBA" id="ARBA00023136"/>
    </source>
</evidence>
<keyword evidence="2" id="KW-1003">Cell membrane</keyword>
<dbReference type="OrthoDB" id="9761531at2"/>
<gene>
    <name evidence="9" type="ORF">DZC72_08175</name>
</gene>
<feature type="transmembrane region" description="Helical" evidence="6">
    <location>
        <begin position="284"/>
        <end position="300"/>
    </location>
</feature>
<feature type="transmembrane region" description="Helical" evidence="6">
    <location>
        <begin position="355"/>
        <end position="375"/>
    </location>
</feature>
<organism evidence="9 10">
    <name type="scientific">Maribacter algicola</name>
    <dbReference type="NCBI Taxonomy" id="2498892"/>
    <lineage>
        <taxon>Bacteria</taxon>
        <taxon>Pseudomonadati</taxon>
        <taxon>Bacteroidota</taxon>
        <taxon>Flavobacteriia</taxon>
        <taxon>Flavobacteriales</taxon>
        <taxon>Flavobacteriaceae</taxon>
        <taxon>Maribacter</taxon>
    </lineage>
</organism>
<evidence type="ECO:0000259" key="7">
    <source>
        <dbReference type="Pfam" id="PF03772"/>
    </source>
</evidence>
<name>A0A426RPG8_9FLAO</name>
<evidence type="ECO:0000256" key="1">
    <source>
        <dbReference type="ARBA" id="ARBA00004651"/>
    </source>
</evidence>
<feature type="transmembrane region" description="Helical" evidence="6">
    <location>
        <begin position="447"/>
        <end position="466"/>
    </location>
</feature>
<feature type="transmembrane region" description="Helical" evidence="6">
    <location>
        <begin position="412"/>
        <end position="440"/>
    </location>
</feature>
<dbReference type="AlphaFoldDB" id="A0A426RPG8"/>
<dbReference type="Proteomes" id="UP000286990">
    <property type="component" value="Unassembled WGS sequence"/>
</dbReference>
<dbReference type="Pfam" id="PF03772">
    <property type="entry name" value="Competence"/>
    <property type="match status" value="1"/>
</dbReference>
<dbReference type="PANTHER" id="PTHR30619">
    <property type="entry name" value="DNA INTERNALIZATION/COMPETENCE PROTEIN COMEC/REC2"/>
    <property type="match status" value="1"/>
</dbReference>
<evidence type="ECO:0000256" key="4">
    <source>
        <dbReference type="ARBA" id="ARBA00022989"/>
    </source>
</evidence>
<dbReference type="InterPro" id="IPR025405">
    <property type="entry name" value="DUF4131"/>
</dbReference>
<comment type="caution">
    <text evidence="9">The sequence shown here is derived from an EMBL/GenBank/DDBJ whole genome shotgun (WGS) entry which is preliminary data.</text>
</comment>
<evidence type="ECO:0000313" key="9">
    <source>
        <dbReference type="EMBL" id="RRQ50881.1"/>
    </source>
</evidence>
<reference evidence="10" key="1">
    <citation type="submission" date="2018-08" db="EMBL/GenBank/DDBJ databases">
        <authorList>
            <person name="Khan S.A."/>
            <person name="J S.E."/>
        </authorList>
    </citation>
    <scope>NUCLEOTIDE SEQUENCE [LARGE SCALE GENOMIC DNA]</scope>
    <source>
        <strain evidence="10">PoM-212</strain>
    </source>
</reference>
<protein>
    <submittedName>
        <fullName evidence="9">ComEC family competence protein</fullName>
    </submittedName>
</protein>
<dbReference type="GO" id="GO:0005886">
    <property type="term" value="C:plasma membrane"/>
    <property type="evidence" value="ECO:0007669"/>
    <property type="project" value="UniProtKB-SubCell"/>
</dbReference>
<feature type="transmembrane region" description="Helical" evidence="6">
    <location>
        <begin position="505"/>
        <end position="521"/>
    </location>
</feature>
<dbReference type="RefSeq" id="WP_125222327.1">
    <property type="nucleotide sequence ID" value="NZ_QUSX01000001.1"/>
</dbReference>
<proteinExistence type="predicted"/>
<evidence type="ECO:0000313" key="10">
    <source>
        <dbReference type="Proteomes" id="UP000286990"/>
    </source>
</evidence>
<feature type="domain" description="ComEC/Rec2-related protein" evidence="7">
    <location>
        <begin position="229"/>
        <end position="496"/>
    </location>
</feature>
<comment type="subcellular location">
    <subcellularLocation>
        <location evidence="1">Cell membrane</location>
        <topology evidence="1">Multi-pass membrane protein</topology>
    </subcellularLocation>
</comment>
<feature type="transmembrane region" description="Helical" evidence="6">
    <location>
        <begin position="329"/>
        <end position="349"/>
    </location>
</feature>
<feature type="transmembrane region" description="Helical" evidence="6">
    <location>
        <begin position="481"/>
        <end position="498"/>
    </location>
</feature>
<feature type="domain" description="DUF4131" evidence="8">
    <location>
        <begin position="28"/>
        <end position="187"/>
    </location>
</feature>
<keyword evidence="5 6" id="KW-0472">Membrane</keyword>
<dbReference type="PANTHER" id="PTHR30619:SF1">
    <property type="entry name" value="RECOMBINATION PROTEIN 2"/>
    <property type="match status" value="1"/>
</dbReference>
<evidence type="ECO:0000256" key="3">
    <source>
        <dbReference type="ARBA" id="ARBA00022692"/>
    </source>
</evidence>
<dbReference type="EMBL" id="QUSX01000001">
    <property type="protein sequence ID" value="RRQ50881.1"/>
    <property type="molecule type" value="Genomic_DNA"/>
</dbReference>
<feature type="transmembrane region" description="Helical" evidence="6">
    <location>
        <begin position="250"/>
        <end position="272"/>
    </location>
</feature>
<evidence type="ECO:0000259" key="8">
    <source>
        <dbReference type="Pfam" id="PF13567"/>
    </source>
</evidence>
<keyword evidence="4 6" id="KW-1133">Transmembrane helix</keyword>
<reference evidence="10" key="2">
    <citation type="submission" date="2018-12" db="EMBL/GenBank/DDBJ databases">
        <title>Maribacter lutimaris sp. nov., isolated from marine sediment.</title>
        <authorList>
            <person name="Kim K.K."/>
        </authorList>
    </citation>
    <scope>NUCLEOTIDE SEQUENCE [LARGE SCALE GENOMIC DNA]</scope>
    <source>
        <strain evidence="10">PoM-212</strain>
    </source>
</reference>
<dbReference type="InterPro" id="IPR004477">
    <property type="entry name" value="ComEC_N"/>
</dbReference>
<dbReference type="Pfam" id="PF13567">
    <property type="entry name" value="DUF4131"/>
    <property type="match status" value="1"/>
</dbReference>
<keyword evidence="10" id="KW-1185">Reference proteome</keyword>
<sequence length="672" mass="76273">MKLLAFVPIKGTLLLTLGILLGYFFKIPIGLCLGLLLASLATLGYVFIRKDYKSQKFDSTAGATVIILGIFTYLQNQPIQYDHHFSKIAKSESALIRIKIRDVLKPNAFSQNYLASVLTVDDKKTVGKILVNQPRDSASNTLMVDQELFVQTRVSEIKPPVNPHQFDFKGYMGHLGVHHSMKLSGDNFISLPNPSRTFLGYAQQIRTNIIETLEQKEFGAEQLSIIQALLLGERTNISEETYSNYIDAGAVHILAVSGLHIGILLLLIQFLLKPLHRIPFGKKIGLFLTVFLLWAFAFIAGLSPSIIRACAMFTFVAYAMYLNRPSNSFNILALSMFFILLVINPNLLFQVGFQMSYAAVFAIVWIYPLLQRWWYPKNKVLRYVWQLLSVSIAAQLGVLPISLFYFHQFPGLFFISNLLIVPFLGLILGMGIGIILLSLLDIAPTPLISLYNKIIGFMNQIIGWIARQEAFVFKSISFDDVQLLLGYLLIGSLIYGFSKTNFKRVMLFLGLLLMFQLYTVYQEFESRGKKETIILHQIKNSVVFDRNGNKLDVLTPDTTSAKSWVDSYGVQERIEQTKYLLLKNSYMLKGRTFQVVDSSGIYMPKDSQTIFLIVESPKINLERFILETKPHEIIADGSNFPSFIESWKATCEKYDIPFHYTGEMGYYAFDIE</sequence>
<keyword evidence="3 6" id="KW-0812">Transmembrane</keyword>
<dbReference type="NCBIfam" id="TIGR00360">
    <property type="entry name" value="ComEC_N-term"/>
    <property type="match status" value="1"/>
</dbReference>
<feature type="transmembrane region" description="Helical" evidence="6">
    <location>
        <begin position="28"/>
        <end position="48"/>
    </location>
</feature>
<feature type="transmembrane region" description="Helical" evidence="6">
    <location>
        <begin position="387"/>
        <end position="406"/>
    </location>
</feature>
<accession>A0A426RPG8</accession>